<sequence>MKTTLYILSFLFLFGCKKITNELNIDENKLDEISEAIMEDNTVDLFIRKDSFLGISIYDSINEHKFILTKQVDTIYNPEQDCYVLSTIQYENLAKVITKGKNKNSIDRIIITSPEAKTELGISVGTSFKYIKEKISAFEIKNSESGRRYIQDSNFKYFLNDNTSNTISDSLKVTQIIIE</sequence>
<evidence type="ECO:0000313" key="2">
    <source>
        <dbReference type="Proteomes" id="UP001589607"/>
    </source>
</evidence>
<organism evidence="1 2">
    <name type="scientific">Flavobacterium jumunjinense</name>
    <dbReference type="NCBI Taxonomy" id="998845"/>
    <lineage>
        <taxon>Bacteria</taxon>
        <taxon>Pseudomonadati</taxon>
        <taxon>Bacteroidota</taxon>
        <taxon>Flavobacteriia</taxon>
        <taxon>Flavobacteriales</taxon>
        <taxon>Flavobacteriaceae</taxon>
        <taxon>Flavobacterium</taxon>
    </lineage>
</organism>
<comment type="caution">
    <text evidence="1">The sequence shown here is derived from an EMBL/GenBank/DDBJ whole genome shotgun (WGS) entry which is preliminary data.</text>
</comment>
<dbReference type="RefSeq" id="WP_236456603.1">
    <property type="nucleotide sequence ID" value="NZ_CBCSGE010000021.1"/>
</dbReference>
<gene>
    <name evidence="1" type="ORF">ACFFVF_11100</name>
</gene>
<dbReference type="EMBL" id="JBHMEY010000033">
    <property type="protein sequence ID" value="MFB9097066.1"/>
    <property type="molecule type" value="Genomic_DNA"/>
</dbReference>
<evidence type="ECO:0008006" key="3">
    <source>
        <dbReference type="Google" id="ProtNLM"/>
    </source>
</evidence>
<proteinExistence type="predicted"/>
<name>A0ABV5GQ02_9FLAO</name>
<dbReference type="PROSITE" id="PS51257">
    <property type="entry name" value="PROKAR_LIPOPROTEIN"/>
    <property type="match status" value="1"/>
</dbReference>
<accession>A0ABV5GQ02</accession>
<evidence type="ECO:0000313" key="1">
    <source>
        <dbReference type="EMBL" id="MFB9097066.1"/>
    </source>
</evidence>
<reference evidence="1 2" key="1">
    <citation type="submission" date="2024-09" db="EMBL/GenBank/DDBJ databases">
        <authorList>
            <person name="Sun Q."/>
            <person name="Mori K."/>
        </authorList>
    </citation>
    <scope>NUCLEOTIDE SEQUENCE [LARGE SCALE GENOMIC DNA]</scope>
    <source>
        <strain evidence="1 2">CECT 7955</strain>
    </source>
</reference>
<dbReference type="Proteomes" id="UP001589607">
    <property type="component" value="Unassembled WGS sequence"/>
</dbReference>
<keyword evidence="2" id="KW-1185">Reference proteome</keyword>
<protein>
    <recommendedName>
        <fullName evidence="3">Lipoprotein</fullName>
    </recommendedName>
</protein>